<gene>
    <name evidence="1" type="ORF">EKD16_17355</name>
</gene>
<sequence>MADLVPMVPMGHNGAGKIQNGQLLCGYEGVGEAHSFVSGGSVSARGVLYVHSAPAALCPHVEWAVAGVVGVPVKLDWSAQPAAPGAHRAELNWQGAPGTSGAIASALNGWQKLRYEVTEEATPGCDGVRYSYTPSLGIFTAVTSAAGEVMVSEARLRNAMERTAAQEETDLAAELDRLTGRVWDEELEPFRYAGDGAPVRWLHAAG</sequence>
<evidence type="ECO:0000313" key="1">
    <source>
        <dbReference type="EMBL" id="QBI55239.1"/>
    </source>
</evidence>
<accession>A0A4P6Q7W7</accession>
<proteinExistence type="predicted"/>
<protein>
    <recommendedName>
        <fullName evidence="3">DUF3145 domain-containing protein</fullName>
    </recommendedName>
</protein>
<dbReference type="Pfam" id="PF11343">
    <property type="entry name" value="DUF3145"/>
    <property type="match status" value="1"/>
</dbReference>
<dbReference type="KEGG" id="strr:EKD16_17355"/>
<evidence type="ECO:0000313" key="2">
    <source>
        <dbReference type="Proteomes" id="UP000292235"/>
    </source>
</evidence>
<keyword evidence="2" id="KW-1185">Reference proteome</keyword>
<dbReference type="EMBL" id="CP036455">
    <property type="protein sequence ID" value="QBI55239.1"/>
    <property type="molecule type" value="Genomic_DNA"/>
</dbReference>
<organism evidence="1 2">
    <name type="scientific">Streptomonospora litoralis</name>
    <dbReference type="NCBI Taxonomy" id="2498135"/>
    <lineage>
        <taxon>Bacteria</taxon>
        <taxon>Bacillati</taxon>
        <taxon>Actinomycetota</taxon>
        <taxon>Actinomycetes</taxon>
        <taxon>Streptosporangiales</taxon>
        <taxon>Nocardiopsidaceae</taxon>
        <taxon>Streptomonospora</taxon>
    </lineage>
</organism>
<reference evidence="1 2" key="1">
    <citation type="submission" date="2019-02" db="EMBL/GenBank/DDBJ databases">
        <authorList>
            <person name="Khodamoradi S."/>
            <person name="Hahnke R.L."/>
            <person name="Kaempfer P."/>
            <person name="Schumann P."/>
            <person name="Rohde M."/>
            <person name="Steinert M."/>
            <person name="Luzhetskyy A."/>
            <person name="Wink J."/>
            <person name="Ruckert C."/>
        </authorList>
    </citation>
    <scope>NUCLEOTIDE SEQUENCE [LARGE SCALE GENOMIC DNA]</scope>
    <source>
        <strain evidence="1 2">M2</strain>
    </source>
</reference>
<name>A0A4P6Q7W7_9ACTN</name>
<dbReference type="AlphaFoldDB" id="A0A4P6Q7W7"/>
<evidence type="ECO:0008006" key="3">
    <source>
        <dbReference type="Google" id="ProtNLM"/>
    </source>
</evidence>
<dbReference type="InterPro" id="IPR021491">
    <property type="entry name" value="DUF3145"/>
</dbReference>
<dbReference type="Proteomes" id="UP000292235">
    <property type="component" value="Chromosome"/>
</dbReference>